<evidence type="ECO:0000259" key="7">
    <source>
        <dbReference type="PROSITE" id="PS50126"/>
    </source>
</evidence>
<keyword evidence="5" id="KW-0479">Metal-binding</keyword>
<keyword evidence="2 5" id="KW-0808">Transferase</keyword>
<evidence type="ECO:0000256" key="1">
    <source>
        <dbReference type="ARBA" id="ARBA00007404"/>
    </source>
</evidence>
<protein>
    <recommendedName>
        <fullName evidence="5">Polyribonucleotide nucleotidyltransferase</fullName>
        <ecNumber evidence="5">2.7.7.8</ecNumber>
    </recommendedName>
    <alternativeName>
        <fullName evidence="5">Polynucleotide phosphorylase</fullName>
        <shortName evidence="5">PNPase</shortName>
    </alternativeName>
</protein>
<evidence type="ECO:0000256" key="6">
    <source>
        <dbReference type="SAM" id="MobiDB-lite"/>
    </source>
</evidence>
<feature type="region of interest" description="Disordered" evidence="6">
    <location>
        <begin position="705"/>
        <end position="746"/>
    </location>
</feature>
<dbReference type="InterPro" id="IPR001247">
    <property type="entry name" value="ExoRNase_PH_dom1"/>
</dbReference>
<dbReference type="InterPro" id="IPR027408">
    <property type="entry name" value="PNPase/RNase_PH_dom_sf"/>
</dbReference>
<dbReference type="PROSITE" id="PS50084">
    <property type="entry name" value="KH_TYPE_1"/>
    <property type="match status" value="1"/>
</dbReference>
<accession>A0A1G1YJ27</accession>
<evidence type="ECO:0000313" key="8">
    <source>
        <dbReference type="EMBL" id="OGY52352.1"/>
    </source>
</evidence>
<comment type="function">
    <text evidence="5">Involved in mRNA degradation. Catalyzes the phosphorolysis of single-stranded polyribonucleotides processively in the 3'- to 5'-direction.</text>
</comment>
<dbReference type="PROSITE" id="PS50126">
    <property type="entry name" value="S1"/>
    <property type="match status" value="1"/>
</dbReference>
<keyword evidence="4 5" id="KW-0694">RNA-binding</keyword>
<dbReference type="NCBIfam" id="TIGR03591">
    <property type="entry name" value="polynuc_phos"/>
    <property type="match status" value="1"/>
</dbReference>
<dbReference type="GO" id="GO:0005829">
    <property type="term" value="C:cytosol"/>
    <property type="evidence" value="ECO:0007669"/>
    <property type="project" value="TreeGrafter"/>
</dbReference>
<dbReference type="Pfam" id="PF00013">
    <property type="entry name" value="KH_1"/>
    <property type="match status" value="1"/>
</dbReference>
<dbReference type="STRING" id="1797542.A3J59_03525"/>
<keyword evidence="3 5" id="KW-0548">Nucleotidyltransferase</keyword>
<reference evidence="8 9" key="1">
    <citation type="journal article" date="2016" name="Nat. Commun.">
        <title>Thousands of microbial genomes shed light on interconnected biogeochemical processes in an aquifer system.</title>
        <authorList>
            <person name="Anantharaman K."/>
            <person name="Brown C.T."/>
            <person name="Hug L.A."/>
            <person name="Sharon I."/>
            <person name="Castelle C.J."/>
            <person name="Probst A.J."/>
            <person name="Thomas B.C."/>
            <person name="Singh A."/>
            <person name="Wilkins M.J."/>
            <person name="Karaoz U."/>
            <person name="Brodie E.L."/>
            <person name="Williams K.H."/>
            <person name="Hubbard S.S."/>
            <person name="Banfield J.F."/>
        </authorList>
    </citation>
    <scope>NUCLEOTIDE SEQUENCE [LARGE SCALE GENOMIC DNA]</scope>
</reference>
<dbReference type="FunFam" id="3.30.230.70:FF:000001">
    <property type="entry name" value="Polyribonucleotide nucleotidyltransferase"/>
    <property type="match status" value="1"/>
</dbReference>
<keyword evidence="5" id="KW-0963">Cytoplasm</keyword>
<comment type="cofactor">
    <cofactor evidence="5">
        <name>Mg(2+)</name>
        <dbReference type="ChEBI" id="CHEBI:18420"/>
    </cofactor>
</comment>
<dbReference type="SMART" id="SM00322">
    <property type="entry name" value="KH"/>
    <property type="match status" value="1"/>
</dbReference>
<evidence type="ECO:0000256" key="5">
    <source>
        <dbReference type="HAMAP-Rule" id="MF_01595"/>
    </source>
</evidence>
<dbReference type="GO" id="GO:0000175">
    <property type="term" value="F:3'-5'-RNA exonuclease activity"/>
    <property type="evidence" value="ECO:0007669"/>
    <property type="project" value="TreeGrafter"/>
</dbReference>
<dbReference type="GO" id="GO:0006396">
    <property type="term" value="P:RNA processing"/>
    <property type="evidence" value="ECO:0007669"/>
    <property type="project" value="InterPro"/>
</dbReference>
<dbReference type="SUPFAM" id="SSF46915">
    <property type="entry name" value="Polynucleotide phosphorylase/guanosine pentaphosphate synthase (PNPase/GPSI), domain 3"/>
    <property type="match status" value="1"/>
</dbReference>
<dbReference type="GO" id="GO:0000287">
    <property type="term" value="F:magnesium ion binding"/>
    <property type="evidence" value="ECO:0007669"/>
    <property type="project" value="UniProtKB-UniRule"/>
</dbReference>
<dbReference type="PANTHER" id="PTHR11252:SF0">
    <property type="entry name" value="POLYRIBONUCLEOTIDE NUCLEOTIDYLTRANSFERASE 1, MITOCHONDRIAL"/>
    <property type="match status" value="1"/>
</dbReference>
<dbReference type="EMBL" id="MHIL01000005">
    <property type="protein sequence ID" value="OGY52352.1"/>
    <property type="molecule type" value="Genomic_DNA"/>
</dbReference>
<comment type="caution">
    <text evidence="8">The sequence shown here is derived from an EMBL/GenBank/DDBJ whole genome shotgun (WGS) entry which is preliminary data.</text>
</comment>
<dbReference type="AlphaFoldDB" id="A0A1G1YJ27"/>
<dbReference type="SMART" id="SM00316">
    <property type="entry name" value="S1"/>
    <property type="match status" value="1"/>
</dbReference>
<dbReference type="SUPFAM" id="SSF54791">
    <property type="entry name" value="Eukaryotic type KH-domain (KH-domain type I)"/>
    <property type="match status" value="1"/>
</dbReference>
<sequence length="746" mass="80010">MAKQTFQTDFAGQKLIIETGELAQQAGGSCTVRFGDTVVLAAATMGGIREGIDFFPLSVDYEEKLYAAGKIKGSRWIKREGRPSDEAILTARLVDRAIRPLFPKEIKNEVQVILTVLSFDAVNDSDVLGLIAASAALALSPIPWNGPLAGLRVGRVNDEWLLNPSFEARDKSDLDLVIAGKDSKVLMIEAEGREVPEDVVYGAVDFSVKHLNKLSAFISEVAAAAGKPKTAITALTAQATDETPEAQRELLDKAQRWIEANVPTVLFDKTLKTKTERYQAVAGAKLALLAHLEQEGIGKDRRKKALPLIDQFIEQTVTKAILDSDKRVDGRKLTDIRPLATSVSVLPRTHGSGIFNRGETQVLSVVTLGAPGDEQFLEGLEESGRKRYMHHYNFPPYSVGEAGRLGSPGRREIGHGALAEKALKPVLPKKEDFPYTIRVVSEVLSSNGSSSMGATCGSTLALMDAGVPISKPVAGIAMGVASDEAKGAYKVLTDLQDLEDGAGGMDFKIAGTAEGITAIQLDTKTLGLPLQVIKQALEQGHGARLQVLSVMAQAITAPRADLSKYAPRIISFTINPDRIRDVIGPGGKIINEIIDKTGVQIDIEPDGLVMVTATDAAGGQKAVEWIKMLVREVQIGEIFDGKVTRIMDFGAIVEILPNQDGMVHISEIAHHRVEAVSDLLKVGDPVKVKVIAKENGKTSLSIKALLPRPEGSPRFGGEAGSGPAPHRGAPGRDRGGQGRGFFKPRR</sequence>
<dbReference type="InterPro" id="IPR004087">
    <property type="entry name" value="KH_dom"/>
</dbReference>
<comment type="similarity">
    <text evidence="1 5">Belongs to the polyribonucleotide nucleotidyltransferase family.</text>
</comment>
<dbReference type="Gene3D" id="3.30.230.70">
    <property type="entry name" value="GHMP Kinase, N-terminal domain"/>
    <property type="match status" value="2"/>
</dbReference>
<dbReference type="GO" id="GO:0003723">
    <property type="term" value="F:RNA binding"/>
    <property type="evidence" value="ECO:0007669"/>
    <property type="project" value="UniProtKB-UniRule"/>
</dbReference>
<dbReference type="Pfam" id="PF03725">
    <property type="entry name" value="RNase_PH_C"/>
    <property type="match status" value="1"/>
</dbReference>
<gene>
    <name evidence="5" type="primary">pnp</name>
    <name evidence="8" type="ORF">A3J59_03525</name>
</gene>
<feature type="binding site" evidence="5">
    <location>
        <position position="506"/>
    </location>
    <ligand>
        <name>Mg(2+)</name>
        <dbReference type="ChEBI" id="CHEBI:18420"/>
    </ligand>
</feature>
<dbReference type="Pfam" id="PF00575">
    <property type="entry name" value="S1"/>
    <property type="match status" value="1"/>
</dbReference>
<dbReference type="GO" id="GO:0004654">
    <property type="term" value="F:polyribonucleotide nucleotidyltransferase activity"/>
    <property type="evidence" value="ECO:0007669"/>
    <property type="project" value="UniProtKB-UniRule"/>
</dbReference>
<dbReference type="InterPro" id="IPR004088">
    <property type="entry name" value="KH_dom_type_1"/>
</dbReference>
<dbReference type="InterPro" id="IPR015847">
    <property type="entry name" value="ExoRNase_PH_dom2"/>
</dbReference>
<feature type="binding site" evidence="5">
    <location>
        <position position="500"/>
    </location>
    <ligand>
        <name>Mg(2+)</name>
        <dbReference type="ChEBI" id="CHEBI:18420"/>
    </ligand>
</feature>
<dbReference type="Gene3D" id="3.30.1370.10">
    <property type="entry name" value="K Homology domain, type 1"/>
    <property type="match status" value="1"/>
</dbReference>
<organism evidence="8 9">
    <name type="scientific">Candidatus Buchananbacteria bacterium RIFCSPHIGHO2_02_FULL_56_16</name>
    <dbReference type="NCBI Taxonomy" id="1797542"/>
    <lineage>
        <taxon>Bacteria</taxon>
        <taxon>Candidatus Buchananiibacteriota</taxon>
    </lineage>
</organism>
<dbReference type="NCBIfam" id="NF008805">
    <property type="entry name" value="PRK11824.1"/>
    <property type="match status" value="1"/>
</dbReference>
<dbReference type="InterPro" id="IPR036345">
    <property type="entry name" value="ExoRNase_PH_dom2_sf"/>
</dbReference>
<keyword evidence="5" id="KW-0460">Magnesium</keyword>
<dbReference type="CDD" id="cd11364">
    <property type="entry name" value="RNase_PH_PNPase_2"/>
    <property type="match status" value="1"/>
</dbReference>
<dbReference type="EC" id="2.7.7.8" evidence="5"/>
<dbReference type="PANTHER" id="PTHR11252">
    <property type="entry name" value="POLYRIBONUCLEOTIDE NUCLEOTIDYLTRANSFERASE"/>
    <property type="match status" value="1"/>
</dbReference>
<dbReference type="SUPFAM" id="SSF55666">
    <property type="entry name" value="Ribonuclease PH domain 2-like"/>
    <property type="match status" value="2"/>
</dbReference>
<dbReference type="FunFam" id="3.30.1370.10:FF:000001">
    <property type="entry name" value="Polyribonucleotide nucleotidyltransferase"/>
    <property type="match status" value="1"/>
</dbReference>
<dbReference type="Proteomes" id="UP000177310">
    <property type="component" value="Unassembled WGS sequence"/>
</dbReference>
<dbReference type="HAMAP" id="MF_01595">
    <property type="entry name" value="PNPase"/>
    <property type="match status" value="1"/>
</dbReference>
<comment type="subcellular location">
    <subcellularLocation>
        <location evidence="5">Cytoplasm</location>
    </subcellularLocation>
</comment>
<evidence type="ECO:0000256" key="4">
    <source>
        <dbReference type="ARBA" id="ARBA00022884"/>
    </source>
</evidence>
<dbReference type="InterPro" id="IPR036456">
    <property type="entry name" value="PNPase_PH_RNA-bd_sf"/>
</dbReference>
<dbReference type="SUPFAM" id="SSF50249">
    <property type="entry name" value="Nucleic acid-binding proteins"/>
    <property type="match status" value="1"/>
</dbReference>
<dbReference type="PIRSF" id="PIRSF005499">
    <property type="entry name" value="PNPase"/>
    <property type="match status" value="1"/>
</dbReference>
<dbReference type="InterPro" id="IPR036612">
    <property type="entry name" value="KH_dom_type_1_sf"/>
</dbReference>
<dbReference type="InterPro" id="IPR012340">
    <property type="entry name" value="NA-bd_OB-fold"/>
</dbReference>
<dbReference type="Pfam" id="PF01138">
    <property type="entry name" value="RNase_PH"/>
    <property type="match status" value="2"/>
</dbReference>
<dbReference type="GO" id="GO:0006402">
    <property type="term" value="P:mRNA catabolic process"/>
    <property type="evidence" value="ECO:0007669"/>
    <property type="project" value="UniProtKB-UniRule"/>
</dbReference>
<feature type="domain" description="S1 motif" evidence="7">
    <location>
        <begin position="636"/>
        <end position="703"/>
    </location>
</feature>
<dbReference type="Gene3D" id="2.40.50.140">
    <property type="entry name" value="Nucleic acid-binding proteins"/>
    <property type="match status" value="1"/>
</dbReference>
<evidence type="ECO:0000256" key="2">
    <source>
        <dbReference type="ARBA" id="ARBA00022679"/>
    </source>
</evidence>
<name>A0A1G1YJ27_9BACT</name>
<comment type="catalytic activity">
    <reaction evidence="5">
        <text>RNA(n+1) + phosphate = RNA(n) + a ribonucleoside 5'-diphosphate</text>
        <dbReference type="Rhea" id="RHEA:22096"/>
        <dbReference type="Rhea" id="RHEA-COMP:14527"/>
        <dbReference type="Rhea" id="RHEA-COMP:17342"/>
        <dbReference type="ChEBI" id="CHEBI:43474"/>
        <dbReference type="ChEBI" id="CHEBI:57930"/>
        <dbReference type="ChEBI" id="CHEBI:140395"/>
        <dbReference type="EC" id="2.7.7.8"/>
    </reaction>
</comment>
<evidence type="ECO:0000313" key="9">
    <source>
        <dbReference type="Proteomes" id="UP000177310"/>
    </source>
</evidence>
<proteinExistence type="inferred from homology"/>
<dbReference type="InterPro" id="IPR020568">
    <property type="entry name" value="Ribosomal_Su5_D2-typ_SF"/>
</dbReference>
<dbReference type="InterPro" id="IPR012162">
    <property type="entry name" value="PNPase"/>
</dbReference>
<dbReference type="InterPro" id="IPR003029">
    <property type="entry name" value="S1_domain"/>
</dbReference>
<dbReference type="CDD" id="cd02393">
    <property type="entry name" value="KH-I_PNPase"/>
    <property type="match status" value="1"/>
</dbReference>
<dbReference type="CDD" id="cd04472">
    <property type="entry name" value="S1_PNPase"/>
    <property type="match status" value="1"/>
</dbReference>
<evidence type="ECO:0000256" key="3">
    <source>
        <dbReference type="ARBA" id="ARBA00022695"/>
    </source>
</evidence>
<dbReference type="SUPFAM" id="SSF54211">
    <property type="entry name" value="Ribosomal protein S5 domain 2-like"/>
    <property type="match status" value="2"/>
</dbReference>